<dbReference type="GO" id="GO:0003677">
    <property type="term" value="F:DNA binding"/>
    <property type="evidence" value="ECO:0007669"/>
    <property type="project" value="UniProtKB-KW"/>
</dbReference>
<proteinExistence type="predicted"/>
<keyword evidence="5" id="KW-1185">Reference proteome</keyword>
<keyword evidence="1" id="KW-0238">DNA-binding</keyword>
<name>A0A517X1B7_9PLAN</name>
<evidence type="ECO:0000256" key="1">
    <source>
        <dbReference type="ARBA" id="ARBA00023125"/>
    </source>
</evidence>
<reference evidence="4 5" key="1">
    <citation type="submission" date="2019-03" db="EMBL/GenBank/DDBJ databases">
        <title>Deep-cultivation of Planctomycetes and their phenomic and genomic characterization uncovers novel biology.</title>
        <authorList>
            <person name="Wiegand S."/>
            <person name="Jogler M."/>
            <person name="Boedeker C."/>
            <person name="Pinto D."/>
            <person name="Vollmers J."/>
            <person name="Rivas-Marin E."/>
            <person name="Kohn T."/>
            <person name="Peeters S.H."/>
            <person name="Heuer A."/>
            <person name="Rast P."/>
            <person name="Oberbeckmann S."/>
            <person name="Bunk B."/>
            <person name="Jeske O."/>
            <person name="Meyerdierks A."/>
            <person name="Storesund J.E."/>
            <person name="Kallscheuer N."/>
            <person name="Luecker S."/>
            <person name="Lage O.M."/>
            <person name="Pohl T."/>
            <person name="Merkel B.J."/>
            <person name="Hornburger P."/>
            <person name="Mueller R.-W."/>
            <person name="Bruemmer F."/>
            <person name="Labrenz M."/>
            <person name="Spormann A.M."/>
            <person name="Op den Camp H."/>
            <person name="Overmann J."/>
            <person name="Amann R."/>
            <person name="Jetten M.S.M."/>
            <person name="Mascher T."/>
            <person name="Medema M.H."/>
            <person name="Devos D.P."/>
            <person name="Kaster A.-K."/>
            <person name="Ovreas L."/>
            <person name="Rohde M."/>
            <person name="Galperin M.Y."/>
            <person name="Jogler C."/>
        </authorList>
    </citation>
    <scope>NUCLEOTIDE SEQUENCE [LARGE SCALE GENOMIC DNA]</scope>
    <source>
        <strain evidence="4 5">V202</strain>
    </source>
</reference>
<sequence length="330" mass="38427">MISSPLRKDDIFPFPSQLISNSNDLKNHLKLRDCYEKYVLPDMKDSPEGTLSVYRTALNHWEARTSNPNVGEITNESLREFKETFELEKYSPESIKKYWRHIRRILRRVGPPIQGNPLGESIIERVPYMAPPKKRFRKFPRLVTDEEINAVYHACDVAKWPYTSDCPPLLWRLALVVFFNCGPRTQDFFQLLWENVDLKMRRVSFVAQKTSKLQGVPFQEIVGLHFESVFQNQKKTDRVFRSTKCKRTLYDQWKAIQDSAGIKEYIEFRDLRETCSSRLDAANPGAKAGKWVLGHGGRGVNEVYYLNPSPEVIQAVENLEQPDSFYSILE</sequence>
<dbReference type="GO" id="GO:0006310">
    <property type="term" value="P:DNA recombination"/>
    <property type="evidence" value="ECO:0007669"/>
    <property type="project" value="UniProtKB-KW"/>
</dbReference>
<evidence type="ECO:0000313" key="4">
    <source>
        <dbReference type="EMBL" id="QDU11307.1"/>
    </source>
</evidence>
<gene>
    <name evidence="4" type="ORF">V202x_47260</name>
</gene>
<dbReference type="InterPro" id="IPR011010">
    <property type="entry name" value="DNA_brk_join_enz"/>
</dbReference>
<dbReference type="Proteomes" id="UP000318384">
    <property type="component" value="Chromosome"/>
</dbReference>
<dbReference type="GO" id="GO:0015074">
    <property type="term" value="P:DNA integration"/>
    <property type="evidence" value="ECO:0007669"/>
    <property type="project" value="InterPro"/>
</dbReference>
<dbReference type="SUPFAM" id="SSF56349">
    <property type="entry name" value="DNA breaking-rejoining enzymes"/>
    <property type="match status" value="1"/>
</dbReference>
<dbReference type="PROSITE" id="PS51898">
    <property type="entry name" value="TYR_RECOMBINASE"/>
    <property type="match status" value="1"/>
</dbReference>
<evidence type="ECO:0000256" key="2">
    <source>
        <dbReference type="ARBA" id="ARBA00023172"/>
    </source>
</evidence>
<dbReference type="RefSeq" id="WP_145179121.1">
    <property type="nucleotide sequence ID" value="NZ_CP037422.1"/>
</dbReference>
<dbReference type="OrthoDB" id="285564at2"/>
<dbReference type="Gene3D" id="1.10.443.10">
    <property type="entry name" value="Intergrase catalytic core"/>
    <property type="match status" value="1"/>
</dbReference>
<dbReference type="InterPro" id="IPR002104">
    <property type="entry name" value="Integrase_catalytic"/>
</dbReference>
<dbReference type="InterPro" id="IPR010998">
    <property type="entry name" value="Integrase_recombinase_N"/>
</dbReference>
<dbReference type="EMBL" id="CP037422">
    <property type="protein sequence ID" value="QDU11307.1"/>
    <property type="molecule type" value="Genomic_DNA"/>
</dbReference>
<feature type="domain" description="Tyr recombinase" evidence="3">
    <location>
        <begin position="138"/>
        <end position="318"/>
    </location>
</feature>
<keyword evidence="2" id="KW-0233">DNA recombination</keyword>
<dbReference type="AlphaFoldDB" id="A0A517X1B7"/>
<accession>A0A517X1B7</accession>
<evidence type="ECO:0000259" key="3">
    <source>
        <dbReference type="PROSITE" id="PS51898"/>
    </source>
</evidence>
<dbReference type="Pfam" id="PF00589">
    <property type="entry name" value="Phage_integrase"/>
    <property type="match status" value="1"/>
</dbReference>
<organism evidence="4 5">
    <name type="scientific">Gimesia aquarii</name>
    <dbReference type="NCBI Taxonomy" id="2527964"/>
    <lineage>
        <taxon>Bacteria</taxon>
        <taxon>Pseudomonadati</taxon>
        <taxon>Planctomycetota</taxon>
        <taxon>Planctomycetia</taxon>
        <taxon>Planctomycetales</taxon>
        <taxon>Planctomycetaceae</taxon>
        <taxon>Gimesia</taxon>
    </lineage>
</organism>
<evidence type="ECO:0000313" key="5">
    <source>
        <dbReference type="Proteomes" id="UP000318384"/>
    </source>
</evidence>
<dbReference type="InterPro" id="IPR013762">
    <property type="entry name" value="Integrase-like_cat_sf"/>
</dbReference>
<dbReference type="Gene3D" id="1.10.150.130">
    <property type="match status" value="1"/>
</dbReference>
<protein>
    <submittedName>
        <fullName evidence="4">Phage integrase family protein</fullName>
    </submittedName>
</protein>